<proteinExistence type="predicted"/>
<gene>
    <name evidence="1" type="ORF">NN4_64970</name>
</gene>
<sequence length="136" mass="14699">MAGNARKPAVSVVIAYLSAHLAVPVFDRVPMDRPESYVLVRRVGGVRINAVTDGPWVLCECVAPVSAETLAMRVADLLEAAPGEYVAYLNDDMTTAQAWIASYAEVGAPAQNPDEDLQPEYDRWTLTAQLGISSHI</sequence>
<dbReference type="RefSeq" id="WP_147139257.1">
    <property type="nucleotide sequence ID" value="NZ_BJXA01000060.1"/>
</dbReference>
<dbReference type="EMBL" id="BJXA01000060">
    <property type="protein sequence ID" value="GEM41978.1"/>
    <property type="molecule type" value="Genomic_DNA"/>
</dbReference>
<dbReference type="OrthoDB" id="4571014at2"/>
<protein>
    <recommendedName>
        <fullName evidence="3">DUF3168 domain-containing protein</fullName>
    </recommendedName>
</protein>
<dbReference type="Proteomes" id="UP000321424">
    <property type="component" value="Unassembled WGS sequence"/>
</dbReference>
<keyword evidence="2" id="KW-1185">Reference proteome</keyword>
<evidence type="ECO:0008006" key="3">
    <source>
        <dbReference type="Google" id="ProtNLM"/>
    </source>
</evidence>
<comment type="caution">
    <text evidence="1">The sequence shown here is derived from an EMBL/GenBank/DDBJ whole genome shotgun (WGS) entry which is preliminary data.</text>
</comment>
<name>A0A511MP64_9NOCA</name>
<evidence type="ECO:0000313" key="1">
    <source>
        <dbReference type="EMBL" id="GEM41978.1"/>
    </source>
</evidence>
<organism evidence="1 2">
    <name type="scientific">Nocardia ninae NBRC 108245</name>
    <dbReference type="NCBI Taxonomy" id="1210091"/>
    <lineage>
        <taxon>Bacteria</taxon>
        <taxon>Bacillati</taxon>
        <taxon>Actinomycetota</taxon>
        <taxon>Actinomycetes</taxon>
        <taxon>Mycobacteriales</taxon>
        <taxon>Nocardiaceae</taxon>
        <taxon>Nocardia</taxon>
    </lineage>
</organism>
<accession>A0A511MP64</accession>
<dbReference type="AlphaFoldDB" id="A0A511MP64"/>
<evidence type="ECO:0000313" key="2">
    <source>
        <dbReference type="Proteomes" id="UP000321424"/>
    </source>
</evidence>
<reference evidence="1 2" key="1">
    <citation type="submission" date="2019-07" db="EMBL/GenBank/DDBJ databases">
        <title>Whole genome shotgun sequence of Nocardia ninae NBRC 108245.</title>
        <authorList>
            <person name="Hosoyama A."/>
            <person name="Uohara A."/>
            <person name="Ohji S."/>
            <person name="Ichikawa N."/>
        </authorList>
    </citation>
    <scope>NUCLEOTIDE SEQUENCE [LARGE SCALE GENOMIC DNA]</scope>
    <source>
        <strain evidence="1 2">NBRC 108245</strain>
    </source>
</reference>